<dbReference type="Gene3D" id="3.30.420.40">
    <property type="match status" value="2"/>
</dbReference>
<evidence type="ECO:0000313" key="7">
    <source>
        <dbReference type="EMBL" id="MBB3943518.1"/>
    </source>
</evidence>
<keyword evidence="7" id="KW-0418">Kinase</keyword>
<dbReference type="EMBL" id="JACIEA010000002">
    <property type="protein sequence ID" value="MBB3943518.1"/>
    <property type="molecule type" value="Genomic_DNA"/>
</dbReference>
<dbReference type="CDD" id="cd24067">
    <property type="entry name" value="ASKHA_NBD_ROK_BsFRK-like"/>
    <property type="match status" value="1"/>
</dbReference>
<organism evidence="7 8">
    <name type="scientific">Sphingorhabdus rigui</name>
    <dbReference type="NCBI Taxonomy" id="1282858"/>
    <lineage>
        <taxon>Bacteria</taxon>
        <taxon>Pseudomonadati</taxon>
        <taxon>Pseudomonadota</taxon>
        <taxon>Alphaproteobacteria</taxon>
        <taxon>Sphingomonadales</taxon>
        <taxon>Sphingomonadaceae</taxon>
        <taxon>Sphingorhabdus</taxon>
    </lineage>
</organism>
<dbReference type="InterPro" id="IPR000600">
    <property type="entry name" value="ROK"/>
</dbReference>
<evidence type="ECO:0000256" key="5">
    <source>
        <dbReference type="ARBA" id="ARBA00038887"/>
    </source>
</evidence>
<dbReference type="SUPFAM" id="SSF53067">
    <property type="entry name" value="Actin-like ATPase domain"/>
    <property type="match status" value="1"/>
</dbReference>
<evidence type="ECO:0000313" key="8">
    <source>
        <dbReference type="Proteomes" id="UP000581447"/>
    </source>
</evidence>
<evidence type="ECO:0000256" key="6">
    <source>
        <dbReference type="ARBA" id="ARBA00048451"/>
    </source>
</evidence>
<comment type="catalytic activity">
    <reaction evidence="6">
        <text>D-fructose + ATP = D-fructose 6-phosphate + ADP + H(+)</text>
        <dbReference type="Rhea" id="RHEA:16125"/>
        <dbReference type="ChEBI" id="CHEBI:15378"/>
        <dbReference type="ChEBI" id="CHEBI:30616"/>
        <dbReference type="ChEBI" id="CHEBI:37721"/>
        <dbReference type="ChEBI" id="CHEBI:61527"/>
        <dbReference type="ChEBI" id="CHEBI:456216"/>
        <dbReference type="EC" id="2.7.1.4"/>
    </reaction>
</comment>
<reference evidence="7 8" key="1">
    <citation type="submission" date="2020-08" db="EMBL/GenBank/DDBJ databases">
        <title>Genomic Encyclopedia of Type Strains, Phase IV (KMG-IV): sequencing the most valuable type-strain genomes for metagenomic binning, comparative biology and taxonomic classification.</title>
        <authorList>
            <person name="Goeker M."/>
        </authorList>
    </citation>
    <scope>NUCLEOTIDE SEQUENCE [LARGE SCALE GENOMIC DNA]</scope>
    <source>
        <strain evidence="7 8">DSM 29050</strain>
    </source>
</reference>
<evidence type="ECO:0000256" key="4">
    <source>
        <dbReference type="ARBA" id="ARBA00022842"/>
    </source>
</evidence>
<keyword evidence="8" id="KW-1185">Reference proteome</keyword>
<dbReference type="GO" id="GO:0046872">
    <property type="term" value="F:metal ion binding"/>
    <property type="evidence" value="ECO:0007669"/>
    <property type="project" value="UniProtKB-KW"/>
</dbReference>
<name>A0A840AZJ0_9SPHN</name>
<sequence length="323" mass="33487">MRVLLPSRKVDLQMPNKRLVGGIELGGTKSIVAIGYNDGTILERISLPTVVPELLIPQIAAFLQLHREQRGEILALGVGAFGPISLDPNAPNHGKLLETNKPGWSGFDLASALRSATGLIPNIVTDVASAGIAEAHLGALKASELGVYLTVGTGIGGAIIYHGKPLPALLHPEIGHVALQRHSTDTAPSSCRFHTNCAEGLAAGPAIMARFGQSLRHFAPGSAEHDLIADYLGQLCANLVLTLSPQRIILGGGVGQTPGLIDATRAAMLDRLGGYAPDAVAYEQFLCAPHLGQDAGIVGALCIAGHGSAISENLSGGCKSWQL</sequence>
<keyword evidence="2" id="KW-0479">Metal-binding</keyword>
<keyword evidence="4" id="KW-0460">Magnesium</keyword>
<dbReference type="InterPro" id="IPR043129">
    <property type="entry name" value="ATPase_NBD"/>
</dbReference>
<evidence type="ECO:0000256" key="1">
    <source>
        <dbReference type="ARBA" id="ARBA00001946"/>
    </source>
</evidence>
<dbReference type="EC" id="2.7.1.4" evidence="5"/>
<accession>A0A840AZJ0</accession>
<protein>
    <recommendedName>
        <fullName evidence="5">fructokinase</fullName>
        <ecNumber evidence="5">2.7.1.4</ecNumber>
    </recommendedName>
</protein>
<dbReference type="AlphaFoldDB" id="A0A840AZJ0"/>
<evidence type="ECO:0000256" key="3">
    <source>
        <dbReference type="ARBA" id="ARBA00022833"/>
    </source>
</evidence>
<dbReference type="PANTHER" id="PTHR42742:SF3">
    <property type="entry name" value="FRUCTOKINASE"/>
    <property type="match status" value="1"/>
</dbReference>
<proteinExistence type="predicted"/>
<comment type="cofactor">
    <cofactor evidence="1">
        <name>Mg(2+)</name>
        <dbReference type="ChEBI" id="CHEBI:18420"/>
    </cofactor>
</comment>
<gene>
    <name evidence="7" type="ORF">GGR91_001776</name>
</gene>
<dbReference type="GO" id="GO:0008865">
    <property type="term" value="F:fructokinase activity"/>
    <property type="evidence" value="ECO:0007669"/>
    <property type="project" value="UniProtKB-EC"/>
</dbReference>
<dbReference type="InterPro" id="IPR051804">
    <property type="entry name" value="Carb_Metab_Reg_Kinase/Isom"/>
</dbReference>
<dbReference type="Pfam" id="PF00480">
    <property type="entry name" value="ROK"/>
    <property type="match status" value="1"/>
</dbReference>
<comment type="caution">
    <text evidence="7">The sequence shown here is derived from an EMBL/GenBank/DDBJ whole genome shotgun (WGS) entry which is preliminary data.</text>
</comment>
<keyword evidence="7" id="KW-0808">Transferase</keyword>
<evidence type="ECO:0000256" key="2">
    <source>
        <dbReference type="ARBA" id="ARBA00022723"/>
    </source>
</evidence>
<dbReference type="Proteomes" id="UP000581447">
    <property type="component" value="Unassembled WGS sequence"/>
</dbReference>
<keyword evidence="3" id="KW-0862">Zinc</keyword>
<dbReference type="PANTHER" id="PTHR42742">
    <property type="entry name" value="TRANSCRIPTIONAL REPRESSOR MPRA"/>
    <property type="match status" value="1"/>
</dbReference>